<keyword evidence="1" id="KW-0808">Transferase</keyword>
<organism evidence="4 5">
    <name type="scientific">Marivirga lumbricoides</name>
    <dbReference type="NCBI Taxonomy" id="1046115"/>
    <lineage>
        <taxon>Bacteria</taxon>
        <taxon>Pseudomonadati</taxon>
        <taxon>Bacteroidota</taxon>
        <taxon>Cytophagia</taxon>
        <taxon>Cytophagales</taxon>
        <taxon>Marivirgaceae</taxon>
        <taxon>Marivirga</taxon>
    </lineage>
</organism>
<dbReference type="InterPro" id="IPR000863">
    <property type="entry name" value="Sulfotransferase_dom"/>
</dbReference>
<dbReference type="RefSeq" id="WP_188461290.1">
    <property type="nucleotide sequence ID" value="NZ_BAABHU010000003.1"/>
</dbReference>
<proteinExistence type="predicted"/>
<comment type="caution">
    <text evidence="4">The sequence shown here is derived from an EMBL/GenBank/DDBJ whole genome shotgun (WGS) entry which is preliminary data.</text>
</comment>
<accession>A0ABQ1LR50</accession>
<evidence type="ECO:0000313" key="4">
    <source>
        <dbReference type="EMBL" id="GGC28309.1"/>
    </source>
</evidence>
<name>A0ABQ1LR50_9BACT</name>
<protein>
    <submittedName>
        <fullName evidence="4">Sulfotransferase</fullName>
    </submittedName>
</protein>
<dbReference type="SUPFAM" id="SSF52540">
    <property type="entry name" value="P-loop containing nucleoside triphosphate hydrolases"/>
    <property type="match status" value="1"/>
</dbReference>
<evidence type="ECO:0000256" key="2">
    <source>
        <dbReference type="ARBA" id="ARBA00023180"/>
    </source>
</evidence>
<feature type="domain" description="Sulfotransferase" evidence="3">
    <location>
        <begin position="4"/>
        <end position="177"/>
    </location>
</feature>
<dbReference type="Pfam" id="PF00685">
    <property type="entry name" value="Sulfotransfer_1"/>
    <property type="match status" value="1"/>
</dbReference>
<evidence type="ECO:0000259" key="3">
    <source>
        <dbReference type="Pfam" id="PF00685"/>
    </source>
</evidence>
<dbReference type="InterPro" id="IPR027417">
    <property type="entry name" value="P-loop_NTPase"/>
</dbReference>
<sequence>MILPDFIIIGAMKCGTTSIFKNLAQHSQIYGHPAKEINFFSEKYHLGMEWYSAKFKEGFVNGESSPNYTKRDEYVDTAKLIHECNPKMKLIYVVRDPIKRMISHLHHDLYRDRLKISQISSALEEDNKYVNTSKYAYQIEPYLKYFSLENILFLQFEDYLENPQLVMNKICSFLSISAYDFTIGKFNTTEKKYWIKNFDQIKRLQRPTLRKVYHLLFYFINRKIKRPALDDQTYRSVKDRLVKDMEEFEKISGIGFKL</sequence>
<evidence type="ECO:0000256" key="1">
    <source>
        <dbReference type="ARBA" id="ARBA00022679"/>
    </source>
</evidence>
<dbReference type="PANTHER" id="PTHR10605">
    <property type="entry name" value="HEPARAN SULFATE SULFOTRANSFERASE"/>
    <property type="match status" value="1"/>
</dbReference>
<keyword evidence="5" id="KW-1185">Reference proteome</keyword>
<dbReference type="PANTHER" id="PTHR10605:SF56">
    <property type="entry name" value="BIFUNCTIONAL HEPARAN SULFATE N-DEACETYLASE_N-SULFOTRANSFERASE"/>
    <property type="match status" value="1"/>
</dbReference>
<dbReference type="Proteomes" id="UP000636010">
    <property type="component" value="Unassembled WGS sequence"/>
</dbReference>
<dbReference type="Gene3D" id="3.40.50.300">
    <property type="entry name" value="P-loop containing nucleotide triphosphate hydrolases"/>
    <property type="match status" value="1"/>
</dbReference>
<keyword evidence="2" id="KW-0325">Glycoprotein</keyword>
<evidence type="ECO:0000313" key="5">
    <source>
        <dbReference type="Proteomes" id="UP000636010"/>
    </source>
</evidence>
<gene>
    <name evidence="4" type="ORF">GCM10011506_12090</name>
</gene>
<reference evidence="5" key="1">
    <citation type="journal article" date="2019" name="Int. J. Syst. Evol. Microbiol.">
        <title>The Global Catalogue of Microorganisms (GCM) 10K type strain sequencing project: providing services to taxonomists for standard genome sequencing and annotation.</title>
        <authorList>
            <consortium name="The Broad Institute Genomics Platform"/>
            <consortium name="The Broad Institute Genome Sequencing Center for Infectious Disease"/>
            <person name="Wu L."/>
            <person name="Ma J."/>
        </authorList>
    </citation>
    <scope>NUCLEOTIDE SEQUENCE [LARGE SCALE GENOMIC DNA]</scope>
    <source>
        <strain evidence="5">CGMCC 1.10832</strain>
    </source>
</reference>
<dbReference type="EMBL" id="BMEC01000003">
    <property type="protein sequence ID" value="GGC28309.1"/>
    <property type="molecule type" value="Genomic_DNA"/>
</dbReference>
<dbReference type="InterPro" id="IPR037359">
    <property type="entry name" value="NST/OST"/>
</dbReference>